<accession>A0A7G9G6Y7</accession>
<protein>
    <submittedName>
        <fullName evidence="1">Phage tail protein</fullName>
    </submittedName>
</protein>
<dbReference type="InterPro" id="IPR006490">
    <property type="entry name" value="Maj_tail_phi13"/>
</dbReference>
<name>A0A7G9G6Y7_9FIRM</name>
<sequence length="190" mass="20609">MPDKVKFNIKNVHYAPMTTQGEIPGWGTPVKIPGAVAFSMEPEGDVTPFYADGITYYQSVANNGYSGDLEMALFPAEFLKSIYGIKEGDTSKVLTENARVEPVPFALLFEEDGDASGTKFVLYNCTATRPSRSFATTTESKEVQTQSITITASPMEDGNILAMTGDETPDATSKAWYTAVYVEDKKEAGA</sequence>
<reference evidence="1 2" key="1">
    <citation type="submission" date="2020-08" db="EMBL/GenBank/DDBJ databases">
        <authorList>
            <person name="Liu C."/>
            <person name="Sun Q."/>
        </authorList>
    </citation>
    <scope>NUCLEOTIDE SEQUENCE [LARGE SCALE GENOMIC DNA]</scope>
    <source>
        <strain evidence="1 2">NSJ-38</strain>
    </source>
</reference>
<evidence type="ECO:0000313" key="1">
    <source>
        <dbReference type="EMBL" id="QNM06569.1"/>
    </source>
</evidence>
<dbReference type="RefSeq" id="WP_249304108.1">
    <property type="nucleotide sequence ID" value="NZ_CP060634.1"/>
</dbReference>
<dbReference type="AlphaFoldDB" id="A0A7G9G6Y7"/>
<dbReference type="EMBL" id="CP060634">
    <property type="protein sequence ID" value="QNM06569.1"/>
    <property type="molecule type" value="Genomic_DNA"/>
</dbReference>
<dbReference type="Proteomes" id="UP000515823">
    <property type="component" value="Chromosome"/>
</dbReference>
<proteinExistence type="predicted"/>
<organism evidence="1 2">
    <name type="scientific">Qiania dongpingensis</name>
    <dbReference type="NCBI Taxonomy" id="2763669"/>
    <lineage>
        <taxon>Bacteria</taxon>
        <taxon>Bacillati</taxon>
        <taxon>Bacillota</taxon>
        <taxon>Clostridia</taxon>
        <taxon>Lachnospirales</taxon>
        <taxon>Lachnospiraceae</taxon>
        <taxon>Qiania</taxon>
    </lineage>
</organism>
<keyword evidence="2" id="KW-1185">Reference proteome</keyword>
<dbReference type="KEGG" id="qdo:H9Q78_05405"/>
<evidence type="ECO:0000313" key="2">
    <source>
        <dbReference type="Proteomes" id="UP000515823"/>
    </source>
</evidence>
<gene>
    <name evidence="1" type="ORF">H9Q78_05405</name>
</gene>
<dbReference type="NCBIfam" id="TIGR01603">
    <property type="entry name" value="maj_tail_phi13"/>
    <property type="match status" value="1"/>
</dbReference>